<organism evidence="1 2">
    <name type="scientific">Bremia lactucae</name>
    <name type="common">Lettuce downy mildew</name>
    <dbReference type="NCBI Taxonomy" id="4779"/>
    <lineage>
        <taxon>Eukaryota</taxon>
        <taxon>Sar</taxon>
        <taxon>Stramenopiles</taxon>
        <taxon>Oomycota</taxon>
        <taxon>Peronosporomycetes</taxon>
        <taxon>Peronosporales</taxon>
        <taxon>Peronosporaceae</taxon>
        <taxon>Bremia</taxon>
    </lineage>
</organism>
<evidence type="ECO:0000313" key="2">
    <source>
        <dbReference type="Proteomes" id="UP000294530"/>
    </source>
</evidence>
<keyword evidence="2" id="KW-1185">Reference proteome</keyword>
<evidence type="ECO:0000313" key="1">
    <source>
        <dbReference type="EMBL" id="TDH72300.1"/>
    </source>
</evidence>
<dbReference type="RefSeq" id="XP_067821799.1">
    <property type="nucleotide sequence ID" value="XM_067965821.1"/>
</dbReference>
<dbReference type="Proteomes" id="UP000294530">
    <property type="component" value="Unassembled WGS sequence"/>
</dbReference>
<comment type="caution">
    <text evidence="1">The sequence shown here is derived from an EMBL/GenBank/DDBJ whole genome shotgun (WGS) entry which is preliminary data.</text>
</comment>
<name>A0A976II99_BRELC</name>
<sequence>MMAASSLDYAVDTPLKRVRSAIDGCIRHKQTLQPGRLLRAATFTKGQTTKHVFRRVLVKYGDNSVHCLDATSDGPVRGANTFADAWVPVFQQPRQTVRP</sequence>
<dbReference type="GeneID" id="94351492"/>
<gene>
    <name evidence="1" type="ORF">CCR75_007763</name>
</gene>
<dbReference type="EMBL" id="SHOA02000010">
    <property type="protein sequence ID" value="TDH72300.1"/>
    <property type="molecule type" value="Genomic_DNA"/>
</dbReference>
<dbReference type="OrthoDB" id="125294at2759"/>
<accession>A0A976II99</accession>
<reference evidence="1 2" key="1">
    <citation type="journal article" date="2021" name="Genome Biol.">
        <title>AFLAP: assembly-free linkage analysis pipeline using k-mers from genome sequencing data.</title>
        <authorList>
            <person name="Fletcher K."/>
            <person name="Zhang L."/>
            <person name="Gil J."/>
            <person name="Han R."/>
            <person name="Cavanaugh K."/>
            <person name="Michelmore R."/>
        </authorList>
    </citation>
    <scope>NUCLEOTIDE SEQUENCE [LARGE SCALE GENOMIC DNA]</scope>
    <source>
        <strain evidence="1 2">SF5</strain>
    </source>
</reference>
<dbReference type="AlphaFoldDB" id="A0A976II99"/>
<protein>
    <submittedName>
        <fullName evidence="1">Uncharacterized protein</fullName>
    </submittedName>
</protein>
<proteinExistence type="predicted"/>
<dbReference type="KEGG" id="blac:94351492"/>